<dbReference type="GO" id="GO:0005840">
    <property type="term" value="C:ribosome"/>
    <property type="evidence" value="ECO:0007669"/>
    <property type="project" value="UniProtKB-KW"/>
</dbReference>
<dbReference type="Proteomes" id="UP000178723">
    <property type="component" value="Unassembled WGS sequence"/>
</dbReference>
<dbReference type="PANTHER" id="PTHR11620">
    <property type="entry name" value="60S RIBOSOMAL PROTEIN L23A"/>
    <property type="match status" value="1"/>
</dbReference>
<protein>
    <recommendedName>
        <fullName evidence="4">Large ribosomal subunit protein uL23</fullName>
    </recommendedName>
</protein>
<comment type="caution">
    <text evidence="5">The sequence shown here is derived from an EMBL/GenBank/DDBJ whole genome shotgun (WGS) entry which is preliminary data.</text>
</comment>
<dbReference type="STRING" id="1802407.A3I40_02760"/>
<evidence type="ECO:0000313" key="5">
    <source>
        <dbReference type="EMBL" id="OGL87365.1"/>
    </source>
</evidence>
<dbReference type="GO" id="GO:0006412">
    <property type="term" value="P:translation"/>
    <property type="evidence" value="ECO:0007669"/>
    <property type="project" value="UniProtKB-UniRule"/>
</dbReference>
<evidence type="ECO:0000256" key="3">
    <source>
        <dbReference type="ARBA" id="ARBA00023274"/>
    </source>
</evidence>
<dbReference type="AlphaFoldDB" id="A0A1F7VA88"/>
<dbReference type="InterPro" id="IPR013025">
    <property type="entry name" value="Ribosomal_uL23-like"/>
</dbReference>
<dbReference type="EMBL" id="MGEP01000018">
    <property type="protein sequence ID" value="OGL87365.1"/>
    <property type="molecule type" value="Genomic_DNA"/>
</dbReference>
<keyword evidence="4" id="KW-0699">rRNA-binding</keyword>
<keyword evidence="3 4" id="KW-0687">Ribonucleoprotein</keyword>
<comment type="similarity">
    <text evidence="1 4">Belongs to the universal ribosomal protein uL23 family.</text>
</comment>
<organism evidence="5 6">
    <name type="scientific">Candidatus Uhrbacteria bacterium RIFCSPLOWO2_02_FULL_48_12</name>
    <dbReference type="NCBI Taxonomy" id="1802407"/>
    <lineage>
        <taxon>Bacteria</taxon>
        <taxon>Candidatus Uhriibacteriota</taxon>
    </lineage>
</organism>
<accession>A0A1F7VA88</accession>
<evidence type="ECO:0000313" key="6">
    <source>
        <dbReference type="Proteomes" id="UP000178723"/>
    </source>
</evidence>
<dbReference type="SUPFAM" id="SSF54189">
    <property type="entry name" value="Ribosomal proteins S24e, L23 and L15e"/>
    <property type="match status" value="1"/>
</dbReference>
<keyword evidence="2 4" id="KW-0689">Ribosomal protein</keyword>
<name>A0A1F7VA88_9BACT</name>
<reference evidence="5 6" key="1">
    <citation type="journal article" date="2016" name="Nat. Commun.">
        <title>Thousands of microbial genomes shed light on interconnected biogeochemical processes in an aquifer system.</title>
        <authorList>
            <person name="Anantharaman K."/>
            <person name="Brown C.T."/>
            <person name="Hug L.A."/>
            <person name="Sharon I."/>
            <person name="Castelle C.J."/>
            <person name="Probst A.J."/>
            <person name="Thomas B.C."/>
            <person name="Singh A."/>
            <person name="Wilkins M.J."/>
            <person name="Karaoz U."/>
            <person name="Brodie E.L."/>
            <person name="Williams K.H."/>
            <person name="Hubbard S.S."/>
            <person name="Banfield J.F."/>
        </authorList>
    </citation>
    <scope>NUCLEOTIDE SEQUENCE [LARGE SCALE GENOMIC DNA]</scope>
</reference>
<sequence>MAPRAREDKTFLKGALLHPVITEKSSILQAQNQYVFAVDHKANKLVIARAVENVYGIKPVAVRVSWVQGKIRVRGRRHGKTPNWKKAIVTLPQGKTITVAEGV</sequence>
<evidence type="ECO:0000256" key="2">
    <source>
        <dbReference type="ARBA" id="ARBA00022980"/>
    </source>
</evidence>
<proteinExistence type="inferred from homology"/>
<dbReference type="GO" id="GO:1990904">
    <property type="term" value="C:ribonucleoprotein complex"/>
    <property type="evidence" value="ECO:0007669"/>
    <property type="project" value="UniProtKB-KW"/>
</dbReference>
<dbReference type="InterPro" id="IPR012678">
    <property type="entry name" value="Ribosomal_uL23/eL15/eS24_sf"/>
</dbReference>
<evidence type="ECO:0000256" key="4">
    <source>
        <dbReference type="HAMAP-Rule" id="MF_01369"/>
    </source>
</evidence>
<gene>
    <name evidence="4" type="primary">rplW</name>
    <name evidence="5" type="ORF">A3I40_02760</name>
</gene>
<dbReference type="HAMAP" id="MF_01369_B">
    <property type="entry name" value="Ribosomal_uL23_B"/>
    <property type="match status" value="1"/>
</dbReference>
<dbReference type="InterPro" id="IPR012677">
    <property type="entry name" value="Nucleotide-bd_a/b_plait_sf"/>
</dbReference>
<dbReference type="GO" id="GO:0019843">
    <property type="term" value="F:rRNA binding"/>
    <property type="evidence" value="ECO:0007669"/>
    <property type="project" value="UniProtKB-UniRule"/>
</dbReference>
<comment type="function">
    <text evidence="4">One of the early assembly proteins it binds 23S rRNA. One of the proteins that surrounds the polypeptide exit tunnel on the outside of the ribosome. Forms the main docking site for trigger factor binding to the ribosome.</text>
</comment>
<dbReference type="Gene3D" id="3.30.70.330">
    <property type="match status" value="1"/>
</dbReference>
<dbReference type="GO" id="GO:0003735">
    <property type="term" value="F:structural constituent of ribosome"/>
    <property type="evidence" value="ECO:0007669"/>
    <property type="project" value="InterPro"/>
</dbReference>
<comment type="subunit">
    <text evidence="4">Part of the 50S ribosomal subunit. Contacts protein L29, and trigger factor when it is bound to the ribosome.</text>
</comment>
<dbReference type="Pfam" id="PF00276">
    <property type="entry name" value="Ribosomal_L23"/>
    <property type="match status" value="1"/>
</dbReference>
<dbReference type="NCBIfam" id="NF004363">
    <property type="entry name" value="PRK05738.2-4"/>
    <property type="match status" value="1"/>
</dbReference>
<keyword evidence="4" id="KW-0694">RNA-binding</keyword>
<evidence type="ECO:0000256" key="1">
    <source>
        <dbReference type="ARBA" id="ARBA00006700"/>
    </source>
</evidence>